<dbReference type="InterPro" id="IPR001509">
    <property type="entry name" value="Epimerase_deHydtase"/>
</dbReference>
<name>A0A8B7P3Y7_HYAAZ</name>
<evidence type="ECO:0000259" key="1">
    <source>
        <dbReference type="Pfam" id="PF01370"/>
    </source>
</evidence>
<reference evidence="3" key="1">
    <citation type="submission" date="2025-08" db="UniProtKB">
        <authorList>
            <consortium name="RefSeq"/>
        </authorList>
    </citation>
    <scope>IDENTIFICATION</scope>
    <source>
        <tissue evidence="3">Whole organism</tissue>
    </source>
</reference>
<dbReference type="Gene3D" id="3.40.50.720">
    <property type="entry name" value="NAD(P)-binding Rossmann-like Domain"/>
    <property type="match status" value="1"/>
</dbReference>
<accession>A0A8B7P3Y7</accession>
<dbReference type="RefSeq" id="XP_018020702.1">
    <property type="nucleotide sequence ID" value="XM_018165213.1"/>
</dbReference>
<protein>
    <submittedName>
        <fullName evidence="3">Epimerase family protein SDR39U1</fullName>
    </submittedName>
</protein>
<dbReference type="GeneID" id="108677061"/>
<dbReference type="Proteomes" id="UP000694843">
    <property type="component" value="Unplaced"/>
</dbReference>
<evidence type="ECO:0000313" key="2">
    <source>
        <dbReference type="Proteomes" id="UP000694843"/>
    </source>
</evidence>
<dbReference type="OrthoDB" id="276721at2759"/>
<dbReference type="KEGG" id="hazt:108677061"/>
<evidence type="ECO:0000313" key="3">
    <source>
        <dbReference type="RefSeq" id="XP_018020702.1"/>
    </source>
</evidence>
<dbReference type="PANTHER" id="PTHR11092">
    <property type="entry name" value="SUGAR NUCLEOTIDE EPIMERASE RELATED"/>
    <property type="match status" value="1"/>
</dbReference>
<dbReference type="AlphaFoldDB" id="A0A8B7P3Y7"/>
<dbReference type="PANTHER" id="PTHR11092:SF0">
    <property type="entry name" value="EPIMERASE FAMILY PROTEIN SDR39U1"/>
    <property type="match status" value="1"/>
</dbReference>
<proteinExistence type="predicted"/>
<feature type="domain" description="NAD-dependent epimerase/dehydratase" evidence="1">
    <location>
        <begin position="8"/>
        <end position="130"/>
    </location>
</feature>
<gene>
    <name evidence="3" type="primary">LOC108677061</name>
</gene>
<dbReference type="SUPFAM" id="SSF51735">
    <property type="entry name" value="NAD(P)-binding Rossmann-fold domains"/>
    <property type="match status" value="1"/>
</dbReference>
<dbReference type="OMA" id="AWRITWE"/>
<dbReference type="Pfam" id="PF01370">
    <property type="entry name" value="Epimerase"/>
    <property type="match status" value="1"/>
</dbReference>
<organism evidence="2 3">
    <name type="scientific">Hyalella azteca</name>
    <name type="common">Amphipod</name>
    <dbReference type="NCBI Taxonomy" id="294128"/>
    <lineage>
        <taxon>Eukaryota</taxon>
        <taxon>Metazoa</taxon>
        <taxon>Ecdysozoa</taxon>
        <taxon>Arthropoda</taxon>
        <taxon>Crustacea</taxon>
        <taxon>Multicrustacea</taxon>
        <taxon>Malacostraca</taxon>
        <taxon>Eumalacostraca</taxon>
        <taxon>Peracarida</taxon>
        <taxon>Amphipoda</taxon>
        <taxon>Senticaudata</taxon>
        <taxon>Talitrida</taxon>
        <taxon>Talitroidea</taxon>
        <taxon>Hyalellidae</taxon>
        <taxon>Hyalella</taxon>
    </lineage>
</organism>
<keyword evidence="2" id="KW-1185">Reference proteome</keyword>
<sequence>MASQLGKIVVGGGSGFIGSAITSKLQKKGYDVVVVSRKPGAWRITWEELCTSGLPSTCVAVVNVAGQNVLDPMRRWTPGFKQNVWASRVETTRYLAEAIRKTAVKPKVFVSMSGVGYYPPGTGAEFDEASAGGDFDFLSRLCADWEAAARLPDVPDVRTVSVRTAIN</sequence>
<dbReference type="InterPro" id="IPR036291">
    <property type="entry name" value="NAD(P)-bd_dom_sf"/>
</dbReference>